<dbReference type="Pfam" id="PF01347">
    <property type="entry name" value="Vitellogenin_N"/>
    <property type="match status" value="1"/>
</dbReference>
<dbReference type="SUPFAM" id="SSF56968">
    <property type="entry name" value="Lipovitellin-phosvitin complex, beta-sheet shell regions"/>
    <property type="match status" value="2"/>
</dbReference>
<keyword evidence="1 6" id="KW-0732">Signal</keyword>
<dbReference type="SMART" id="SM00216">
    <property type="entry name" value="VWD"/>
    <property type="match status" value="1"/>
</dbReference>
<dbReference type="InterPro" id="IPR001747">
    <property type="entry name" value="Vitellogenin_N"/>
</dbReference>
<dbReference type="EMBL" id="AMQN01005336">
    <property type="status" value="NOT_ANNOTATED_CDS"/>
    <property type="molecule type" value="Genomic_DNA"/>
</dbReference>
<dbReference type="SMART" id="SM01169">
    <property type="entry name" value="DUF1943"/>
    <property type="match status" value="1"/>
</dbReference>
<dbReference type="InterPro" id="IPR011030">
    <property type="entry name" value="Lipovitellin_superhlx_dom"/>
</dbReference>
<evidence type="ECO:0000256" key="1">
    <source>
        <dbReference type="ARBA" id="ARBA00022729"/>
    </source>
</evidence>
<keyword evidence="11" id="KW-1185">Reference proteome</keyword>
<dbReference type="InterPro" id="IPR015255">
    <property type="entry name" value="Vitellinogen_open_b-sht"/>
</dbReference>
<reference evidence="9 11" key="2">
    <citation type="journal article" date="2013" name="Nature">
        <title>Insights into bilaterian evolution from three spiralian genomes.</title>
        <authorList>
            <person name="Simakov O."/>
            <person name="Marletaz F."/>
            <person name="Cho S.J."/>
            <person name="Edsinger-Gonzales E."/>
            <person name="Havlak P."/>
            <person name="Hellsten U."/>
            <person name="Kuo D.H."/>
            <person name="Larsson T."/>
            <person name="Lv J."/>
            <person name="Arendt D."/>
            <person name="Savage R."/>
            <person name="Osoegawa K."/>
            <person name="de Jong P."/>
            <person name="Grimwood J."/>
            <person name="Chapman J.A."/>
            <person name="Shapiro H."/>
            <person name="Aerts A."/>
            <person name="Otillar R.P."/>
            <person name="Terry A.Y."/>
            <person name="Boore J.L."/>
            <person name="Grigoriev I.V."/>
            <person name="Lindberg D.R."/>
            <person name="Seaver E.C."/>
            <person name="Weisblat D.A."/>
            <person name="Putnam N.H."/>
            <person name="Rokhsar D.S."/>
        </authorList>
    </citation>
    <scope>NUCLEOTIDE SEQUENCE</scope>
    <source>
        <strain evidence="9 11">I ESC-2004</strain>
    </source>
</reference>
<feature type="chain" id="PRO_5011952048" description="Vitellogenin domain-containing protein" evidence="6">
    <location>
        <begin position="16"/>
        <end position="1554"/>
    </location>
</feature>
<dbReference type="Pfam" id="PF09172">
    <property type="entry name" value="Vit_open_b-sht"/>
    <property type="match status" value="1"/>
</dbReference>
<sequence>MRWMLAACLIATVVAVPLQETGRCEDKSFQQGWQHTFHYDSHLLTGLPTADDQYTGLKISLETRLQFVQHPDEVDALKVIMKLDNMRIFKVHGALGDQNLPSRALPDHLQAMQLIQPSSPEGQVLLKHLTKTCVFDYKKGQVTSLRVHEQEPEWSINFKKGIVNLFKVNVQPSKRVYTVRDEEDILGKCDSAYTLSSFNSYMHLSKKRHLDSCTERPQTETGFIAGLKTSEGTNQSAMDQMVQADYVIFKENDNHFAIKKVELQSSYVFTPYLDETDSIVTYIWQKLTCIEANEFSSQENIEPLKLVTTSMLQTFNTELPSLDYKSFPIETSYETPEEIVRMIDEKLSTIVEKMQTPFTQDTVPIDILRITKMLRFLSTDDILNLVRTYNTHDAFAQSKLQLVLDIVPTLSTDAASKAVITMVKENIVTGLPASLMINMMTLTAQPTPKLIDMCLQLYKLKMQQNEQDALVQRSLILSVGSLANRMMEQHQKSDDDRQNTINVLQGFVREIRSMIDYTRSIEEKIRLVKTIGNFGEPSFLPELASIIDDNQLPTEVREYAVKALLKFCAMPEIKEQVMAVVMPLFMNTQEETSLRTAAFRIIMWSHPSYNTIETISHQIENEPNHQIKTLVYSTYLNIANCQATDPWLLDINLSVNRCLKWIKPVAIMPWDTQYMHTHIYPDMLNMGALSDQILVKSGKSILPESLSTLIRGTVFGKYVQILETDIKVEGIEHLLKRVVDWFRSEGDKTIASILRMLSNNQETVRGSFISEEIERLLRQLPVDDMDDAEFKAMGFFKVLGHEMQYITFDKQDLINLISQTTDMHRFQKILIEGQQIKWTKVVSLVDNSVVLPSPIGIPVTLNHTHVQVISVSADLRFEGFETLIRNLVSGGQLSFDALKMKIKTDISIPTYTICSMGSNLAAVQTGFSTTFHFLVNIPVDVEISFDPYTGKLTFKNNFPAQKIDLIKLEVQPFTYFTKIPIESSAYDQVYNKDIDILPVSNPSMDILVNHEYSVPLLMLPINLDVESKLIFGSPAWSPKFPLMGKQMIRMVLNKQSVRVPSLVTQIDLSEIPQIFACNEEMTNYRSGRDSYNVFESYKTTELSTVRPDESFTKKCAAVQIPVTLTTEENSNRKIQTQFTYIRSPDWMLHQLNTQTVAQNFYGLPYGLDNIKMLTDVVIDLKKFTKEGFYMDPIVKATFTFGINNFDENKITFKLMKDAPEHIFDDEYRTPTDNLEAYKYTVQVNYDLVPDVKPYLEKCKYFLLPYIQNYLNEINTGSNLLSATGMDEIKIYGKIIPQWEKVAIVFDLPSGHKYAMKVMTRLPLLTPLTLNYPISLVQPPYFHGVSHLTKMLNFGKCELTKTSLVTYDGRTLELPSVLMQPSCSMLMTRDCSRTSDFAVVMKPTDTTGFKAIKLLVSEYEIEVTPVAKKQWFTWRKTADLEVRVNGERVQLNGFSQEPVVLYTKQGLRQPLYEIKEINNVVEVKCLQLGITVYSDGSVVSVKTSPWYQGQLCGLCGNNNMEPSDDVGRHESVEVSPQRHFARFVIPSSDCPIQGL</sequence>
<evidence type="ECO:0000313" key="9">
    <source>
        <dbReference type="EMBL" id="ELU12688.1"/>
    </source>
</evidence>
<dbReference type="EnsemblMetazoa" id="CapteT208459">
    <property type="protein sequence ID" value="CapteP208459"/>
    <property type="gene ID" value="CapteG208459"/>
</dbReference>
<dbReference type="InterPro" id="IPR050733">
    <property type="entry name" value="Vitellogenin/Apolipophorin"/>
</dbReference>
<reference evidence="10" key="3">
    <citation type="submission" date="2015-06" db="UniProtKB">
        <authorList>
            <consortium name="EnsemblMetazoa"/>
        </authorList>
    </citation>
    <scope>IDENTIFICATION</scope>
</reference>
<dbReference type="Pfam" id="PF00094">
    <property type="entry name" value="VWD"/>
    <property type="match status" value="1"/>
</dbReference>
<dbReference type="SUPFAM" id="SSF48431">
    <property type="entry name" value="Lipovitellin-phosvitin complex, superhelical domain"/>
    <property type="match status" value="1"/>
</dbReference>
<evidence type="ECO:0008006" key="12">
    <source>
        <dbReference type="Google" id="ProtNLM"/>
    </source>
</evidence>
<keyword evidence="2" id="KW-0758">Storage protein</keyword>
<dbReference type="HOGENOM" id="CLU_002920_1_0_1"/>
<feature type="signal peptide" evidence="6">
    <location>
        <begin position="1"/>
        <end position="15"/>
    </location>
</feature>
<comment type="caution">
    <text evidence="5">Lacks conserved residue(s) required for the propagation of feature annotation.</text>
</comment>
<evidence type="ECO:0000313" key="10">
    <source>
        <dbReference type="EnsemblMetazoa" id="CapteP208459"/>
    </source>
</evidence>
<evidence type="ECO:0000256" key="2">
    <source>
        <dbReference type="ARBA" id="ARBA00022761"/>
    </source>
</evidence>
<dbReference type="GO" id="GO:0045735">
    <property type="term" value="F:nutrient reservoir activity"/>
    <property type="evidence" value="ECO:0007669"/>
    <property type="project" value="UniProtKB-KW"/>
</dbReference>
<dbReference type="PROSITE" id="PS51211">
    <property type="entry name" value="VITELLOGENIN"/>
    <property type="match status" value="1"/>
</dbReference>
<evidence type="ECO:0000256" key="5">
    <source>
        <dbReference type="PROSITE-ProRule" id="PRU00557"/>
    </source>
</evidence>
<dbReference type="Proteomes" id="UP000014760">
    <property type="component" value="Unassembled WGS sequence"/>
</dbReference>
<dbReference type="EMBL" id="KB295744">
    <property type="protein sequence ID" value="ELU12688.1"/>
    <property type="molecule type" value="Genomic_DNA"/>
</dbReference>
<dbReference type="PROSITE" id="PS51233">
    <property type="entry name" value="VWFD"/>
    <property type="match status" value="1"/>
</dbReference>
<feature type="domain" description="VWFD" evidence="8">
    <location>
        <begin position="1354"/>
        <end position="1550"/>
    </location>
</feature>
<dbReference type="PANTHER" id="PTHR23345:SF15">
    <property type="entry name" value="VITELLOGENIN 1-RELATED"/>
    <property type="match status" value="1"/>
</dbReference>
<dbReference type="GO" id="GO:0005319">
    <property type="term" value="F:lipid transporter activity"/>
    <property type="evidence" value="ECO:0007669"/>
    <property type="project" value="InterPro"/>
</dbReference>
<evidence type="ECO:0000259" key="7">
    <source>
        <dbReference type="PROSITE" id="PS51211"/>
    </source>
</evidence>
<dbReference type="PANTHER" id="PTHR23345">
    <property type="entry name" value="VITELLOGENIN-RELATED"/>
    <property type="match status" value="1"/>
</dbReference>
<organism evidence="9">
    <name type="scientific">Capitella teleta</name>
    <name type="common">Polychaete worm</name>
    <dbReference type="NCBI Taxonomy" id="283909"/>
    <lineage>
        <taxon>Eukaryota</taxon>
        <taxon>Metazoa</taxon>
        <taxon>Spiralia</taxon>
        <taxon>Lophotrochozoa</taxon>
        <taxon>Annelida</taxon>
        <taxon>Polychaeta</taxon>
        <taxon>Sedentaria</taxon>
        <taxon>Scolecida</taxon>
        <taxon>Capitellidae</taxon>
        <taxon>Capitella</taxon>
    </lineage>
</organism>
<dbReference type="InterPro" id="IPR015819">
    <property type="entry name" value="Lipid_transp_b-sht_shell"/>
</dbReference>
<keyword evidence="3" id="KW-1015">Disulfide bond</keyword>
<evidence type="ECO:0000256" key="6">
    <source>
        <dbReference type="SAM" id="SignalP"/>
    </source>
</evidence>
<name>R7V1I4_CAPTE</name>
<dbReference type="Gene3D" id="1.25.10.20">
    <property type="entry name" value="Vitellinogen, superhelical"/>
    <property type="match status" value="1"/>
</dbReference>
<evidence type="ECO:0000259" key="8">
    <source>
        <dbReference type="PROSITE" id="PS51233"/>
    </source>
</evidence>
<feature type="domain" description="Vitellogenin" evidence="7">
    <location>
        <begin position="29"/>
        <end position="706"/>
    </location>
</feature>
<dbReference type="InterPro" id="IPR015817">
    <property type="entry name" value="Vitellinogen_open_b-sht_sub1"/>
</dbReference>
<protein>
    <recommendedName>
        <fullName evidence="12">Vitellogenin domain-containing protein</fullName>
    </recommendedName>
</protein>
<gene>
    <name evidence="9" type="ORF">CAPTEDRAFT_208459</name>
</gene>
<keyword evidence="4" id="KW-0325">Glycoprotein</keyword>
<dbReference type="OMA" id="DMRPANG"/>
<dbReference type="OrthoDB" id="160294at2759"/>
<dbReference type="Gene3D" id="2.20.50.20">
    <property type="entry name" value="Lipovitellin. Chain A, domain 3"/>
    <property type="match status" value="1"/>
</dbReference>
<reference evidence="11" key="1">
    <citation type="submission" date="2012-12" db="EMBL/GenBank/DDBJ databases">
        <authorList>
            <person name="Hellsten U."/>
            <person name="Grimwood J."/>
            <person name="Chapman J.A."/>
            <person name="Shapiro H."/>
            <person name="Aerts A."/>
            <person name="Otillar R.P."/>
            <person name="Terry A.Y."/>
            <person name="Boore J.L."/>
            <person name="Simakov O."/>
            <person name="Marletaz F."/>
            <person name="Cho S.-J."/>
            <person name="Edsinger-Gonzales E."/>
            <person name="Havlak P."/>
            <person name="Kuo D.-H."/>
            <person name="Larsson T."/>
            <person name="Lv J."/>
            <person name="Arendt D."/>
            <person name="Savage R."/>
            <person name="Osoegawa K."/>
            <person name="de Jong P."/>
            <person name="Lindberg D.R."/>
            <person name="Seaver E.C."/>
            <person name="Weisblat D.A."/>
            <person name="Putnam N.H."/>
            <person name="Grigoriev I.V."/>
            <person name="Rokhsar D.S."/>
        </authorList>
    </citation>
    <scope>NUCLEOTIDE SEQUENCE</scope>
    <source>
        <strain evidence="11">I ESC-2004</strain>
    </source>
</reference>
<evidence type="ECO:0000256" key="4">
    <source>
        <dbReference type="ARBA" id="ARBA00023180"/>
    </source>
</evidence>
<dbReference type="Gene3D" id="2.20.80.10">
    <property type="entry name" value="Lipovitellin-phosvitin complex, chain A, domain 4"/>
    <property type="match status" value="1"/>
</dbReference>
<dbReference type="STRING" id="283909.R7V1I4"/>
<proteinExistence type="predicted"/>
<evidence type="ECO:0000313" key="11">
    <source>
        <dbReference type="Proteomes" id="UP000014760"/>
    </source>
</evidence>
<dbReference type="SMART" id="SM00638">
    <property type="entry name" value="LPD_N"/>
    <property type="match status" value="1"/>
</dbReference>
<dbReference type="InterPro" id="IPR015816">
    <property type="entry name" value="Vitellinogen_b-sht_N"/>
</dbReference>
<dbReference type="InterPro" id="IPR001846">
    <property type="entry name" value="VWF_type-D"/>
</dbReference>
<evidence type="ECO:0000256" key="3">
    <source>
        <dbReference type="ARBA" id="ARBA00023157"/>
    </source>
</evidence>
<dbReference type="Gene3D" id="2.30.230.10">
    <property type="entry name" value="Lipovitellin, beta-sheet shell regions, chain A"/>
    <property type="match status" value="1"/>
</dbReference>
<accession>R7V1I4</accession>